<keyword evidence="1" id="KW-0614">Plasmid</keyword>
<geneLocation type="plasmid" evidence="1 2">
    <name>p_unnamed2</name>
</geneLocation>
<proteinExistence type="predicted"/>
<evidence type="ECO:0000313" key="2">
    <source>
        <dbReference type="Proteomes" id="UP001061991"/>
    </source>
</evidence>
<sequence>MMKRSVLLMRQKISCVSGIFVSAIMIFIVLMCPAARAEPIRGAGSTFAAPIIAKWAENYRVSRTDGGDFTSPDWTVDYEVVGSLAGVMRLGQPEMDFAATDVPLSHTELVKHGRQQFPIVLGSVAIAINLQGIGQLNLSGPLLADIYLGKIQSWSDPAIKQLNPELNLPDVKITPIHRKDGSGTTYMFTDYLSSTNDEWKTKYGADTLITWPWGTSVEGTQDLILAVKATKGAIAYAEYGQVERANLTVASIQNKSGKFVLPGPEGVRAAQAAVDWTKVEDFALSLTNQPGDDTYPICGATYAVVPMAGQSSGRYRRVHDYFRLAFETGGKDAEALRYVPITEPLLSQIKQYWLRTP</sequence>
<dbReference type="Proteomes" id="UP001061991">
    <property type="component" value="Plasmid p_unnamed2"/>
</dbReference>
<name>A0ACD4CXJ2_9HYPH</name>
<reference evidence="1" key="1">
    <citation type="submission" date="2022-09" db="EMBL/GenBank/DDBJ databases">
        <title>Interaction between co-microsymbionts with complementary sets of symbiotic genes in legume-rhizobium systems.</title>
        <authorList>
            <person name="Safronova V."/>
            <person name="Sazanova A."/>
            <person name="Afonin A."/>
            <person name="Chirak E."/>
        </authorList>
    </citation>
    <scope>NUCLEOTIDE SEQUENCE</scope>
    <source>
        <strain evidence="1">A18/3m</strain>
    </source>
</reference>
<keyword evidence="2" id="KW-1185">Reference proteome</keyword>
<gene>
    <name evidence="1" type="primary">pstS</name>
    <name evidence="1" type="ORF">N8E88_05205</name>
</gene>
<accession>A0ACD4CXJ2</accession>
<evidence type="ECO:0000313" key="1">
    <source>
        <dbReference type="EMBL" id="UXN58217.1"/>
    </source>
</evidence>
<protein>
    <submittedName>
        <fullName evidence="1">Phosphate ABC transporter substrate-binding protein PstS</fullName>
    </submittedName>
</protein>
<dbReference type="EMBL" id="CP104971">
    <property type="protein sequence ID" value="UXN58217.1"/>
    <property type="molecule type" value="Genomic_DNA"/>
</dbReference>
<organism evidence="1 2">
    <name type="scientific">Phyllobacterium zundukense</name>
    <dbReference type="NCBI Taxonomy" id="1867719"/>
    <lineage>
        <taxon>Bacteria</taxon>
        <taxon>Pseudomonadati</taxon>
        <taxon>Pseudomonadota</taxon>
        <taxon>Alphaproteobacteria</taxon>
        <taxon>Hyphomicrobiales</taxon>
        <taxon>Phyllobacteriaceae</taxon>
        <taxon>Phyllobacterium</taxon>
    </lineage>
</organism>